<keyword evidence="8 17" id="KW-0235">DNA replication</keyword>
<keyword evidence="10 17" id="KW-0227">DNA damage</keyword>
<comment type="function">
    <text evidence="15 17">Poorly processive, error-prone DNA polymerase involved in untargeted mutagenesis. Copies undamaged DNA at stalled replication forks, which arise in vivo from mismatched or misaligned primer ends. These misaligned primers can be extended by PolIV. Exhibits no 3'-5' exonuclease (proofreading) activity. May be involved in translesional synthesis, in conjunction with the beta clamp from PolIII.</text>
</comment>
<protein>
    <recommendedName>
        <fullName evidence="17">DNA polymerase IV</fullName>
        <shortName evidence="17">Pol IV</shortName>
        <ecNumber evidence="17">2.7.7.7</ecNumber>
    </recommendedName>
</protein>
<dbReference type="PANTHER" id="PTHR11076:SF33">
    <property type="entry name" value="DNA POLYMERASE KAPPA"/>
    <property type="match status" value="1"/>
</dbReference>
<keyword evidence="6 17" id="KW-0808">Transferase</keyword>
<dbReference type="Gene3D" id="3.30.70.270">
    <property type="match status" value="1"/>
</dbReference>
<dbReference type="CDD" id="cd03586">
    <property type="entry name" value="PolY_Pol_IV_kappa"/>
    <property type="match status" value="1"/>
</dbReference>
<evidence type="ECO:0000256" key="10">
    <source>
        <dbReference type="ARBA" id="ARBA00022763"/>
    </source>
</evidence>
<dbReference type="InterPro" id="IPR036775">
    <property type="entry name" value="DNA_pol_Y-fam_lit_finger_sf"/>
</dbReference>
<dbReference type="HAMAP" id="MF_01113">
    <property type="entry name" value="DNApol_IV"/>
    <property type="match status" value="1"/>
</dbReference>
<keyword evidence="12 17" id="KW-0239">DNA-directed DNA polymerase</keyword>
<evidence type="ECO:0000256" key="11">
    <source>
        <dbReference type="ARBA" id="ARBA00022842"/>
    </source>
</evidence>
<dbReference type="PROSITE" id="PS50173">
    <property type="entry name" value="UMUC"/>
    <property type="match status" value="1"/>
</dbReference>
<evidence type="ECO:0000313" key="20">
    <source>
        <dbReference type="EMBL" id="OAP85307.1"/>
    </source>
</evidence>
<evidence type="ECO:0000256" key="15">
    <source>
        <dbReference type="ARBA" id="ARBA00025589"/>
    </source>
</evidence>
<dbReference type="InterPro" id="IPR022880">
    <property type="entry name" value="DNApol_IV"/>
</dbReference>
<dbReference type="GO" id="GO:0003684">
    <property type="term" value="F:damaged DNA binding"/>
    <property type="evidence" value="ECO:0007669"/>
    <property type="project" value="InterPro"/>
</dbReference>
<dbReference type="Gene3D" id="3.30.1490.100">
    <property type="entry name" value="DNA polymerase, Y-family, little finger domain"/>
    <property type="match status" value="1"/>
</dbReference>
<dbReference type="PANTHER" id="PTHR11076">
    <property type="entry name" value="DNA REPAIR POLYMERASE UMUC / TRANSFERASE FAMILY MEMBER"/>
    <property type="match status" value="1"/>
</dbReference>
<evidence type="ECO:0000256" key="8">
    <source>
        <dbReference type="ARBA" id="ARBA00022705"/>
    </source>
</evidence>
<evidence type="ECO:0000256" key="2">
    <source>
        <dbReference type="ARBA" id="ARBA00010945"/>
    </source>
</evidence>
<dbReference type="GO" id="GO:0003887">
    <property type="term" value="F:DNA-directed DNA polymerase activity"/>
    <property type="evidence" value="ECO:0007669"/>
    <property type="project" value="UniProtKB-UniRule"/>
</dbReference>
<evidence type="ECO:0000313" key="21">
    <source>
        <dbReference type="Proteomes" id="UP000078368"/>
    </source>
</evidence>
<keyword evidence="21" id="KW-1185">Reference proteome</keyword>
<dbReference type="Gene3D" id="1.10.150.20">
    <property type="entry name" value="5' to 3' exonuclease, C-terminal subdomain"/>
    <property type="match status" value="1"/>
</dbReference>
<dbReference type="Pfam" id="PF00817">
    <property type="entry name" value="IMS"/>
    <property type="match status" value="1"/>
</dbReference>
<evidence type="ECO:0000256" key="4">
    <source>
        <dbReference type="ARBA" id="ARBA00022457"/>
    </source>
</evidence>
<evidence type="ECO:0000256" key="18">
    <source>
        <dbReference type="SAM" id="MobiDB-lite"/>
    </source>
</evidence>
<evidence type="ECO:0000256" key="17">
    <source>
        <dbReference type="HAMAP-Rule" id="MF_01113"/>
    </source>
</evidence>
<keyword evidence="9 17" id="KW-0479">Metal-binding</keyword>
<keyword evidence="5 17" id="KW-0963">Cytoplasm</keyword>
<dbReference type="GO" id="GO:0042276">
    <property type="term" value="P:error-prone translesion synthesis"/>
    <property type="evidence" value="ECO:0007669"/>
    <property type="project" value="TreeGrafter"/>
</dbReference>
<keyword evidence="4 17" id="KW-0515">Mutator protein</keyword>
<feature type="binding site" evidence="17">
    <location>
        <position position="27"/>
    </location>
    <ligand>
        <name>Mg(2+)</name>
        <dbReference type="ChEBI" id="CHEBI:18420"/>
    </ligand>
</feature>
<keyword evidence="11 17" id="KW-0460">Magnesium</keyword>
<comment type="subcellular location">
    <subcellularLocation>
        <location evidence="1 17">Cytoplasm</location>
    </subcellularLocation>
</comment>
<dbReference type="Gene3D" id="3.40.1170.60">
    <property type="match status" value="1"/>
</dbReference>
<dbReference type="GO" id="GO:0009432">
    <property type="term" value="P:SOS response"/>
    <property type="evidence" value="ECO:0007669"/>
    <property type="project" value="TreeGrafter"/>
</dbReference>
<dbReference type="RefSeq" id="WP_009199799.1">
    <property type="nucleotide sequence ID" value="NZ_LVZK01000003.1"/>
</dbReference>
<dbReference type="InterPro" id="IPR017961">
    <property type="entry name" value="DNA_pol_Y-fam_little_finger"/>
</dbReference>
<evidence type="ECO:0000256" key="13">
    <source>
        <dbReference type="ARBA" id="ARBA00023125"/>
    </source>
</evidence>
<evidence type="ECO:0000259" key="19">
    <source>
        <dbReference type="PROSITE" id="PS50173"/>
    </source>
</evidence>
<dbReference type="EC" id="2.7.7.7" evidence="17"/>
<evidence type="ECO:0000256" key="7">
    <source>
        <dbReference type="ARBA" id="ARBA00022695"/>
    </source>
</evidence>
<dbReference type="AlphaFoldDB" id="A0A179B0R1"/>
<accession>A0A179B0R1</accession>
<gene>
    <name evidence="17" type="primary">dinB</name>
    <name evidence="20" type="ORF">A4H34_09385</name>
</gene>
<keyword evidence="14 17" id="KW-0234">DNA repair</keyword>
<keyword evidence="13 17" id="KW-0238">DNA-binding</keyword>
<evidence type="ECO:0000256" key="5">
    <source>
        <dbReference type="ARBA" id="ARBA00022490"/>
    </source>
</evidence>
<evidence type="ECO:0000256" key="6">
    <source>
        <dbReference type="ARBA" id="ARBA00022679"/>
    </source>
</evidence>
<feature type="site" description="Substrate discrimination" evidence="17">
    <location>
        <position position="32"/>
    </location>
</feature>
<dbReference type="SUPFAM" id="SSF56672">
    <property type="entry name" value="DNA/RNA polymerases"/>
    <property type="match status" value="1"/>
</dbReference>
<organism evidence="20 21">
    <name type="scientific">Peptidiphaga gingivicola</name>
    <dbReference type="NCBI Taxonomy" id="2741497"/>
    <lineage>
        <taxon>Bacteria</taxon>
        <taxon>Bacillati</taxon>
        <taxon>Actinomycetota</taxon>
        <taxon>Actinomycetes</taxon>
        <taxon>Actinomycetales</taxon>
        <taxon>Actinomycetaceae</taxon>
        <taxon>Peptidiphaga</taxon>
    </lineage>
</organism>
<comment type="cofactor">
    <cofactor evidence="17">
        <name>Mg(2+)</name>
        <dbReference type="ChEBI" id="CHEBI:18420"/>
    </cofactor>
    <text evidence="17">Binds 2 magnesium ions per subunit.</text>
</comment>
<dbReference type="GO" id="GO:0000287">
    <property type="term" value="F:magnesium ion binding"/>
    <property type="evidence" value="ECO:0007669"/>
    <property type="project" value="UniProtKB-UniRule"/>
</dbReference>
<dbReference type="FunFam" id="3.40.1170.60:FF:000001">
    <property type="entry name" value="DNA polymerase IV"/>
    <property type="match status" value="1"/>
</dbReference>
<feature type="domain" description="UmuC" evidence="19">
    <location>
        <begin position="23"/>
        <end position="202"/>
    </location>
</feature>
<dbReference type="InterPro" id="IPR001126">
    <property type="entry name" value="UmuC"/>
</dbReference>
<sequence length="445" mass="48167">MSRAPRSKEARRFWGDDDSDVGILHVDMDAFFVSVELLDRPELAGKPVAVGGAERGVVSAASYEAREFGVNSAMPVARALRACPHLTMIPPRPGRYSEVSRQIMDILHDVTPLVEKLSVDEAFLDVGGARRLMGGPVRIATDLRARIRREVGVPASVGIAATKHVAKIASAHAKPDGLLLIPRSATIAFLHGLPVGALWGVGEKTRARLANQGIETVGELADAGPERLARILGRAHGTHLYRLAMGQDPRPVQTSREEKSIGKEETFFEHVADRGKLERILLAQAHATARRLRRAHLTARTVAIKVRFADFTTITRSTTFARPTDLAADLYAGAKHLFDSVAVSGEGLRLLGLRAEQIVDQREGVQLALGADSDDEAWAFGDQAGEGMRQAFGVNPRLERAEAALDRIRDRFGPSFAGPGSLIGADKERRPEADRQRRPENGGGG</sequence>
<dbReference type="STRING" id="1823756.A4H34_09385"/>
<proteinExistence type="inferred from homology"/>
<feature type="compositionally biased region" description="Basic and acidic residues" evidence="18">
    <location>
        <begin position="425"/>
        <end position="445"/>
    </location>
</feature>
<dbReference type="Proteomes" id="UP000078368">
    <property type="component" value="Unassembled WGS sequence"/>
</dbReference>
<dbReference type="EMBL" id="LVZK01000003">
    <property type="protein sequence ID" value="OAP85307.1"/>
    <property type="molecule type" value="Genomic_DNA"/>
</dbReference>
<dbReference type="InterPro" id="IPR043128">
    <property type="entry name" value="Rev_trsase/Diguanyl_cyclase"/>
</dbReference>
<evidence type="ECO:0000256" key="12">
    <source>
        <dbReference type="ARBA" id="ARBA00022932"/>
    </source>
</evidence>
<dbReference type="InterPro" id="IPR043502">
    <property type="entry name" value="DNA/RNA_pol_sf"/>
</dbReference>
<dbReference type="NCBIfam" id="NF003015">
    <property type="entry name" value="PRK03858.1"/>
    <property type="match status" value="1"/>
</dbReference>
<dbReference type="InterPro" id="IPR050116">
    <property type="entry name" value="DNA_polymerase-Y"/>
</dbReference>
<dbReference type="GO" id="GO:0006281">
    <property type="term" value="P:DNA repair"/>
    <property type="evidence" value="ECO:0007669"/>
    <property type="project" value="UniProtKB-UniRule"/>
</dbReference>
<feature type="binding site" evidence="17">
    <location>
        <position position="120"/>
    </location>
    <ligand>
        <name>Mg(2+)</name>
        <dbReference type="ChEBI" id="CHEBI:18420"/>
    </ligand>
</feature>
<name>A0A179B0R1_9ACTO</name>
<comment type="similarity">
    <text evidence="2 17">Belongs to the DNA polymerase type-Y family.</text>
</comment>
<dbReference type="Pfam" id="PF21999">
    <property type="entry name" value="IMS_HHH_1"/>
    <property type="match status" value="1"/>
</dbReference>
<comment type="catalytic activity">
    <reaction evidence="16 17">
        <text>DNA(n) + a 2'-deoxyribonucleoside 5'-triphosphate = DNA(n+1) + diphosphate</text>
        <dbReference type="Rhea" id="RHEA:22508"/>
        <dbReference type="Rhea" id="RHEA-COMP:17339"/>
        <dbReference type="Rhea" id="RHEA-COMP:17340"/>
        <dbReference type="ChEBI" id="CHEBI:33019"/>
        <dbReference type="ChEBI" id="CHEBI:61560"/>
        <dbReference type="ChEBI" id="CHEBI:173112"/>
        <dbReference type="EC" id="2.7.7.7"/>
    </reaction>
</comment>
<evidence type="ECO:0000256" key="1">
    <source>
        <dbReference type="ARBA" id="ARBA00004496"/>
    </source>
</evidence>
<evidence type="ECO:0000256" key="16">
    <source>
        <dbReference type="ARBA" id="ARBA00049244"/>
    </source>
</evidence>
<feature type="region of interest" description="Disordered" evidence="18">
    <location>
        <begin position="411"/>
        <end position="445"/>
    </location>
</feature>
<dbReference type="SUPFAM" id="SSF100879">
    <property type="entry name" value="Lesion bypass DNA polymerase (Y-family), little finger domain"/>
    <property type="match status" value="1"/>
</dbReference>
<evidence type="ECO:0000256" key="14">
    <source>
        <dbReference type="ARBA" id="ARBA00023204"/>
    </source>
</evidence>
<feature type="active site" evidence="17">
    <location>
        <position position="121"/>
    </location>
</feature>
<reference evidence="20 21" key="1">
    <citation type="submission" date="2016-04" db="EMBL/GenBank/DDBJ databases">
        <title>Peptidophaga gingivicola gen. nov., sp. nov., isolated from human subgingival plaque.</title>
        <authorList>
            <person name="Beall C.J."/>
            <person name="Mokrzan E.M."/>
            <person name="Griffen A.L."/>
            <person name="Leys E.J."/>
        </authorList>
    </citation>
    <scope>NUCLEOTIDE SEQUENCE [LARGE SCALE GENOMIC DNA]</scope>
    <source>
        <strain evidence="20 21">BA112</strain>
    </source>
</reference>
<dbReference type="FunFam" id="3.30.1490.100:FF:000004">
    <property type="entry name" value="DNA polymerase IV"/>
    <property type="match status" value="1"/>
</dbReference>
<dbReference type="GO" id="GO:0005829">
    <property type="term" value="C:cytosol"/>
    <property type="evidence" value="ECO:0007669"/>
    <property type="project" value="TreeGrafter"/>
</dbReference>
<evidence type="ECO:0000256" key="3">
    <source>
        <dbReference type="ARBA" id="ARBA00011245"/>
    </source>
</evidence>
<dbReference type="GO" id="GO:0006261">
    <property type="term" value="P:DNA-templated DNA replication"/>
    <property type="evidence" value="ECO:0007669"/>
    <property type="project" value="UniProtKB-UniRule"/>
</dbReference>
<dbReference type="InterPro" id="IPR053848">
    <property type="entry name" value="IMS_HHH_1"/>
</dbReference>
<evidence type="ECO:0000256" key="9">
    <source>
        <dbReference type="ARBA" id="ARBA00022723"/>
    </source>
</evidence>
<keyword evidence="7 17" id="KW-0548">Nucleotidyltransferase</keyword>
<dbReference type="NCBIfam" id="NF002677">
    <property type="entry name" value="PRK02406.1"/>
    <property type="match status" value="1"/>
</dbReference>
<comment type="caution">
    <text evidence="20">The sequence shown here is derived from an EMBL/GenBank/DDBJ whole genome shotgun (WGS) entry which is preliminary data.</text>
</comment>
<dbReference type="Pfam" id="PF11799">
    <property type="entry name" value="IMS_C"/>
    <property type="match status" value="1"/>
</dbReference>
<comment type="subunit">
    <text evidence="3 17">Monomer.</text>
</comment>
<dbReference type="OrthoDB" id="9808813at2"/>